<reference evidence="11 12" key="1">
    <citation type="submission" date="2019-09" db="EMBL/GenBank/DDBJ databases">
        <title>Nocardioides panacisoli sp. nov., isolated from the soil of a ginseng field.</title>
        <authorList>
            <person name="Cho C."/>
        </authorList>
    </citation>
    <scope>NUCLEOTIDE SEQUENCE [LARGE SCALE GENOMIC DNA]</scope>
    <source>
        <strain evidence="11 12">BN130099</strain>
    </source>
</reference>
<evidence type="ECO:0000256" key="3">
    <source>
        <dbReference type="ARBA" id="ARBA00001954"/>
    </source>
</evidence>
<dbReference type="GO" id="GO:0008927">
    <property type="term" value="F:mannonate dehydratase activity"/>
    <property type="evidence" value="ECO:0007669"/>
    <property type="project" value="UniProtKB-EC"/>
</dbReference>
<evidence type="ECO:0000256" key="5">
    <source>
        <dbReference type="ARBA" id="ARBA00004892"/>
    </source>
</evidence>
<dbReference type="GO" id="GO:0008198">
    <property type="term" value="F:ferrous iron binding"/>
    <property type="evidence" value="ECO:0007669"/>
    <property type="project" value="TreeGrafter"/>
</dbReference>
<sequence length="360" mass="39937">MKVGLGLYRHMLTEDNLRFAKQAGATHVVAHLVDYFSGGPRIPESTGRASGWGPTHRVGEPWTIDEIAGIQRKVTDAGLELHAIENFDPGHWYDVLLAGPRRDEQIAQLQDYLRILGELGIGRMGYNFSLAGVWGHRQGPFARGGAESIGFDAASLGRQPEIPCGQVWNMDYDEGAVGDPDGPTVGQVTADELWARIEYFLAAMLPVAEEVDVRLCAHPDDPPLPVLRNTARVLTSEAGLDRFVGLADSRHHAFDFCQGTVSEIPDIDIYELIARYAKADRIGYVHFRNVIGRVPDYHETFLDEGYVDMFRALRTYRDNGFDGMLMPDHTPQMTCAAPWHAGMAYALGWMNAAVRAVEEE</sequence>
<comment type="pathway">
    <text evidence="5">Carbohydrate metabolism; pentose and glucuronate interconversion.</text>
</comment>
<keyword evidence="10" id="KW-0456">Lyase</keyword>
<dbReference type="Gene3D" id="3.20.20.150">
    <property type="entry name" value="Divalent-metal-dependent TIM barrel enzymes"/>
    <property type="match status" value="1"/>
</dbReference>
<dbReference type="PANTHER" id="PTHR30387:SF2">
    <property type="entry name" value="MANNONATE DEHYDRATASE"/>
    <property type="match status" value="1"/>
</dbReference>
<comment type="catalytic activity">
    <reaction evidence="1">
        <text>D-mannonate = 2-dehydro-3-deoxy-D-gluconate + H2O</text>
        <dbReference type="Rhea" id="RHEA:20097"/>
        <dbReference type="ChEBI" id="CHEBI:15377"/>
        <dbReference type="ChEBI" id="CHEBI:17767"/>
        <dbReference type="ChEBI" id="CHEBI:57990"/>
        <dbReference type="EC" id="4.2.1.8"/>
    </reaction>
</comment>
<evidence type="ECO:0000256" key="10">
    <source>
        <dbReference type="ARBA" id="ARBA00023239"/>
    </source>
</evidence>
<keyword evidence="8" id="KW-0408">Iron</keyword>
<dbReference type="SUPFAM" id="SSF51658">
    <property type="entry name" value="Xylose isomerase-like"/>
    <property type="match status" value="1"/>
</dbReference>
<evidence type="ECO:0000256" key="6">
    <source>
        <dbReference type="ARBA" id="ARBA00007389"/>
    </source>
</evidence>
<reference evidence="11 12" key="2">
    <citation type="submission" date="2019-09" db="EMBL/GenBank/DDBJ databases">
        <authorList>
            <person name="Jin C."/>
        </authorList>
    </citation>
    <scope>NUCLEOTIDE SEQUENCE [LARGE SCALE GENOMIC DNA]</scope>
    <source>
        <strain evidence="11 12">BN130099</strain>
    </source>
</reference>
<evidence type="ECO:0000313" key="11">
    <source>
        <dbReference type="EMBL" id="KAA1421800.1"/>
    </source>
</evidence>
<comment type="function">
    <text evidence="4">Catalyzes the dehydration of D-mannonate.</text>
</comment>
<evidence type="ECO:0000313" key="12">
    <source>
        <dbReference type="Proteomes" id="UP000325003"/>
    </source>
</evidence>
<dbReference type="InterPro" id="IPR036237">
    <property type="entry name" value="Xyl_isomerase-like_sf"/>
</dbReference>
<dbReference type="Pfam" id="PF03786">
    <property type="entry name" value="UxuA"/>
    <property type="match status" value="1"/>
</dbReference>
<name>A0A5B1LQ39_9ACTN</name>
<dbReference type="AlphaFoldDB" id="A0A5B1LQ39"/>
<protein>
    <recommendedName>
        <fullName evidence="7">mannonate dehydratase</fullName>
        <ecNumber evidence="7">4.2.1.8</ecNumber>
    </recommendedName>
</protein>
<evidence type="ECO:0000256" key="1">
    <source>
        <dbReference type="ARBA" id="ARBA00001794"/>
    </source>
</evidence>
<dbReference type="EC" id="4.2.1.8" evidence="7"/>
<dbReference type="PANTHER" id="PTHR30387">
    <property type="entry name" value="MANNONATE DEHYDRATASE"/>
    <property type="match status" value="1"/>
</dbReference>
<dbReference type="UniPathway" id="UPA00246"/>
<evidence type="ECO:0000256" key="7">
    <source>
        <dbReference type="ARBA" id="ARBA00012927"/>
    </source>
</evidence>
<dbReference type="GO" id="GO:0030145">
    <property type="term" value="F:manganese ion binding"/>
    <property type="evidence" value="ECO:0007669"/>
    <property type="project" value="TreeGrafter"/>
</dbReference>
<dbReference type="GO" id="GO:0042840">
    <property type="term" value="P:D-glucuronate catabolic process"/>
    <property type="evidence" value="ECO:0007669"/>
    <property type="project" value="TreeGrafter"/>
</dbReference>
<comment type="caution">
    <text evidence="11">The sequence shown here is derived from an EMBL/GenBank/DDBJ whole genome shotgun (WGS) entry which is preliminary data.</text>
</comment>
<dbReference type="EMBL" id="VUJV01000001">
    <property type="protein sequence ID" value="KAA1421800.1"/>
    <property type="molecule type" value="Genomic_DNA"/>
</dbReference>
<accession>A0A5B1LQ39</accession>
<proteinExistence type="inferred from homology"/>
<keyword evidence="12" id="KW-1185">Reference proteome</keyword>
<dbReference type="InterPro" id="IPR004628">
    <property type="entry name" value="Man_deHydtase"/>
</dbReference>
<comment type="similarity">
    <text evidence="6">Belongs to the mannonate dehydratase family.</text>
</comment>
<organism evidence="11 12">
    <name type="scientific">Nocardioides humilatus</name>
    <dbReference type="NCBI Taxonomy" id="2607660"/>
    <lineage>
        <taxon>Bacteria</taxon>
        <taxon>Bacillati</taxon>
        <taxon>Actinomycetota</taxon>
        <taxon>Actinomycetes</taxon>
        <taxon>Propionibacteriales</taxon>
        <taxon>Nocardioidaceae</taxon>
        <taxon>Nocardioides</taxon>
    </lineage>
</organism>
<dbReference type="RefSeq" id="WP_149727261.1">
    <property type="nucleotide sequence ID" value="NZ_VUJV01000001.1"/>
</dbReference>
<evidence type="ECO:0000256" key="9">
    <source>
        <dbReference type="ARBA" id="ARBA00023211"/>
    </source>
</evidence>
<comment type="cofactor">
    <cofactor evidence="3">
        <name>Fe(2+)</name>
        <dbReference type="ChEBI" id="CHEBI:29033"/>
    </cofactor>
</comment>
<keyword evidence="9" id="KW-0464">Manganese</keyword>
<dbReference type="Proteomes" id="UP000325003">
    <property type="component" value="Unassembled WGS sequence"/>
</dbReference>
<evidence type="ECO:0000256" key="2">
    <source>
        <dbReference type="ARBA" id="ARBA00001936"/>
    </source>
</evidence>
<gene>
    <name evidence="11" type="ORF">F0U44_05900</name>
</gene>
<evidence type="ECO:0000256" key="8">
    <source>
        <dbReference type="ARBA" id="ARBA00023004"/>
    </source>
</evidence>
<evidence type="ECO:0000256" key="4">
    <source>
        <dbReference type="ARBA" id="ARBA00002713"/>
    </source>
</evidence>
<comment type="cofactor">
    <cofactor evidence="2">
        <name>Mn(2+)</name>
        <dbReference type="ChEBI" id="CHEBI:29035"/>
    </cofactor>
</comment>